<protein>
    <submittedName>
        <fullName evidence="1">Uncharacterized protein</fullName>
    </submittedName>
</protein>
<evidence type="ECO:0000313" key="2">
    <source>
        <dbReference type="Proteomes" id="UP000054166"/>
    </source>
</evidence>
<dbReference type="Proteomes" id="UP000054166">
    <property type="component" value="Unassembled WGS sequence"/>
</dbReference>
<dbReference type="AlphaFoldDB" id="A0A0C3BV66"/>
<organism evidence="1 2">
    <name type="scientific">Piloderma croceum (strain F 1598)</name>
    <dbReference type="NCBI Taxonomy" id="765440"/>
    <lineage>
        <taxon>Eukaryota</taxon>
        <taxon>Fungi</taxon>
        <taxon>Dikarya</taxon>
        <taxon>Basidiomycota</taxon>
        <taxon>Agaricomycotina</taxon>
        <taxon>Agaricomycetes</taxon>
        <taxon>Agaricomycetidae</taxon>
        <taxon>Atheliales</taxon>
        <taxon>Atheliaceae</taxon>
        <taxon>Piloderma</taxon>
    </lineage>
</organism>
<name>A0A0C3BV66_PILCF</name>
<dbReference type="EMBL" id="KN833000">
    <property type="protein sequence ID" value="KIM81212.1"/>
    <property type="molecule type" value="Genomic_DNA"/>
</dbReference>
<evidence type="ECO:0000313" key="1">
    <source>
        <dbReference type="EMBL" id="KIM81212.1"/>
    </source>
</evidence>
<proteinExistence type="predicted"/>
<sequence length="92" mass="10663">MYPRISGLKDVNRMSVDCALGTPFCPYESSVVLRTYHDLMYDPNSPNPCQRDETRLGRYKDSQKEVAEAIAGTYPINCYIRFMFTIQRVNIM</sequence>
<dbReference type="InParanoid" id="A0A0C3BV66"/>
<reference evidence="1 2" key="1">
    <citation type="submission" date="2014-04" db="EMBL/GenBank/DDBJ databases">
        <authorList>
            <consortium name="DOE Joint Genome Institute"/>
            <person name="Kuo A."/>
            <person name="Tarkka M."/>
            <person name="Buscot F."/>
            <person name="Kohler A."/>
            <person name="Nagy L.G."/>
            <person name="Floudas D."/>
            <person name="Copeland A."/>
            <person name="Barry K.W."/>
            <person name="Cichocki N."/>
            <person name="Veneault-Fourrey C."/>
            <person name="LaButti K."/>
            <person name="Lindquist E.A."/>
            <person name="Lipzen A."/>
            <person name="Lundell T."/>
            <person name="Morin E."/>
            <person name="Murat C."/>
            <person name="Sun H."/>
            <person name="Tunlid A."/>
            <person name="Henrissat B."/>
            <person name="Grigoriev I.V."/>
            <person name="Hibbett D.S."/>
            <person name="Martin F."/>
            <person name="Nordberg H.P."/>
            <person name="Cantor M.N."/>
            <person name="Hua S.X."/>
        </authorList>
    </citation>
    <scope>NUCLEOTIDE SEQUENCE [LARGE SCALE GENOMIC DNA]</scope>
    <source>
        <strain evidence="1 2">F 1598</strain>
    </source>
</reference>
<gene>
    <name evidence="1" type="ORF">PILCRDRAFT_8898</name>
</gene>
<dbReference type="HOGENOM" id="CLU_2414088_0_0_1"/>
<accession>A0A0C3BV66</accession>
<keyword evidence="2" id="KW-1185">Reference proteome</keyword>
<reference evidence="2" key="2">
    <citation type="submission" date="2015-01" db="EMBL/GenBank/DDBJ databases">
        <title>Evolutionary Origins and Diversification of the Mycorrhizal Mutualists.</title>
        <authorList>
            <consortium name="DOE Joint Genome Institute"/>
            <consortium name="Mycorrhizal Genomics Consortium"/>
            <person name="Kohler A."/>
            <person name="Kuo A."/>
            <person name="Nagy L.G."/>
            <person name="Floudas D."/>
            <person name="Copeland A."/>
            <person name="Barry K.W."/>
            <person name="Cichocki N."/>
            <person name="Veneault-Fourrey C."/>
            <person name="LaButti K."/>
            <person name="Lindquist E.A."/>
            <person name="Lipzen A."/>
            <person name="Lundell T."/>
            <person name="Morin E."/>
            <person name="Murat C."/>
            <person name="Riley R."/>
            <person name="Ohm R."/>
            <person name="Sun H."/>
            <person name="Tunlid A."/>
            <person name="Henrissat B."/>
            <person name="Grigoriev I.V."/>
            <person name="Hibbett D.S."/>
            <person name="Martin F."/>
        </authorList>
    </citation>
    <scope>NUCLEOTIDE SEQUENCE [LARGE SCALE GENOMIC DNA]</scope>
    <source>
        <strain evidence="2">F 1598</strain>
    </source>
</reference>